<dbReference type="InterPro" id="IPR027417">
    <property type="entry name" value="P-loop_NTPase"/>
</dbReference>
<keyword evidence="1" id="KW-0067">ATP-binding</keyword>
<keyword evidence="1" id="KW-0227">DNA damage</keyword>
<dbReference type="STRING" id="37653.A0A0L8I5L2"/>
<comment type="cofactor">
    <cofactor evidence="1">
        <name>Mg(2+)</name>
        <dbReference type="ChEBI" id="CHEBI:18420"/>
    </cofactor>
</comment>
<keyword evidence="1" id="KW-0234">DNA repair</keyword>
<accession>A0A0L8I5L2</accession>
<protein>
    <recommendedName>
        <fullName evidence="1">ATP-dependent DNA helicase</fullName>
        <ecNumber evidence="1">5.6.2.3</ecNumber>
    </recommendedName>
</protein>
<dbReference type="PANTHER" id="PTHR10492:SF95">
    <property type="entry name" value="HELITRON HELICASE-LIKE DOMAIN-CONTAINING PROTEIN"/>
    <property type="match status" value="1"/>
</dbReference>
<keyword evidence="1" id="KW-0547">Nucleotide-binding</keyword>
<dbReference type="EC" id="5.6.2.3" evidence="1"/>
<dbReference type="GO" id="GO:0006310">
    <property type="term" value="P:DNA recombination"/>
    <property type="evidence" value="ECO:0007669"/>
    <property type="project" value="UniProtKB-KW"/>
</dbReference>
<dbReference type="GO" id="GO:0006281">
    <property type="term" value="P:DNA repair"/>
    <property type="evidence" value="ECO:0007669"/>
    <property type="project" value="UniProtKB-KW"/>
</dbReference>
<sequence length="489" mass="55435">MYKGDTIGCVYAVHPLNSECFHLRFLHHFIKGPTSFDDLRTVDRHLCGTFKDACSKQKILDTDDQDDNALETYLCHSPHKLQHLFTIMLVFCNLTDTHPLWNKYEDSMCHDILLQTCQITSSVDTPTIPAIYNGGLLLLEDLVIAIGSQRLDAYSLNTPDRNEDVCPNCLILRETSYNIHKLKQYIADNETLQNFDQADVYNFVFRNIYIHTDRNILDAFGGTGETFLLNLLLAKLWHNGDLAIAIFSSGIALTLLNNRRTAHATFNLPINVAHQENSTCHIMHSSDEVTILKKRKHIVWDEATMSHKCSLQALDTTMRDHRSNNNILGGATLLLAGDFLQTLLIYTQRTPADELNACLKKFLLWSHVQLKQLTINLRSLLQTDQPTAQFSEMLLKIGNGQITYDDNGYIDTTTIGHTVSSLHDLCSAIYPNLTTEYIKPDWLCNRAVHALTNAAVDTLNYNLVSYLLKNVVTDQLTPLPTSIRLHTFQ</sequence>
<dbReference type="GO" id="GO:0043139">
    <property type="term" value="F:5'-3' DNA helicase activity"/>
    <property type="evidence" value="ECO:0007669"/>
    <property type="project" value="UniProtKB-EC"/>
</dbReference>
<gene>
    <name evidence="3" type="ORF">OCBIM_22033470mg</name>
</gene>
<feature type="domain" description="DNA helicase Pif1-like DEAD-box helicase" evidence="2">
    <location>
        <begin position="195"/>
        <end position="406"/>
    </location>
</feature>
<organism evidence="3">
    <name type="scientific">Octopus bimaculoides</name>
    <name type="common">California two-spotted octopus</name>
    <dbReference type="NCBI Taxonomy" id="37653"/>
    <lineage>
        <taxon>Eukaryota</taxon>
        <taxon>Metazoa</taxon>
        <taxon>Spiralia</taxon>
        <taxon>Lophotrochozoa</taxon>
        <taxon>Mollusca</taxon>
        <taxon>Cephalopoda</taxon>
        <taxon>Coleoidea</taxon>
        <taxon>Octopodiformes</taxon>
        <taxon>Octopoda</taxon>
        <taxon>Incirrata</taxon>
        <taxon>Octopodidae</taxon>
        <taxon>Octopus</taxon>
    </lineage>
</organism>
<comment type="similarity">
    <text evidence="1">Belongs to the helicase family.</text>
</comment>
<evidence type="ECO:0000313" key="3">
    <source>
        <dbReference type="EMBL" id="KOF96813.1"/>
    </source>
</evidence>
<dbReference type="AlphaFoldDB" id="A0A0L8I5L2"/>
<dbReference type="GO" id="GO:0000723">
    <property type="term" value="P:telomere maintenance"/>
    <property type="evidence" value="ECO:0007669"/>
    <property type="project" value="InterPro"/>
</dbReference>
<dbReference type="SUPFAM" id="SSF52540">
    <property type="entry name" value="P-loop containing nucleoside triphosphate hydrolases"/>
    <property type="match status" value="1"/>
</dbReference>
<name>A0A0L8I5L2_OCTBM</name>
<dbReference type="InterPro" id="IPR010285">
    <property type="entry name" value="DNA_helicase_pif1-like_DEAD"/>
</dbReference>
<proteinExistence type="inferred from homology"/>
<keyword evidence="1" id="KW-0378">Hydrolase</keyword>
<dbReference type="EMBL" id="KQ416482">
    <property type="protein sequence ID" value="KOF96813.1"/>
    <property type="molecule type" value="Genomic_DNA"/>
</dbReference>
<dbReference type="Gene3D" id="3.40.50.300">
    <property type="entry name" value="P-loop containing nucleotide triphosphate hydrolases"/>
    <property type="match status" value="1"/>
</dbReference>
<comment type="catalytic activity">
    <reaction evidence="1">
        <text>ATP + H2O = ADP + phosphate + H(+)</text>
        <dbReference type="Rhea" id="RHEA:13065"/>
        <dbReference type="ChEBI" id="CHEBI:15377"/>
        <dbReference type="ChEBI" id="CHEBI:15378"/>
        <dbReference type="ChEBI" id="CHEBI:30616"/>
        <dbReference type="ChEBI" id="CHEBI:43474"/>
        <dbReference type="ChEBI" id="CHEBI:456216"/>
        <dbReference type="EC" id="5.6.2.3"/>
    </reaction>
</comment>
<evidence type="ECO:0000256" key="1">
    <source>
        <dbReference type="RuleBase" id="RU363044"/>
    </source>
</evidence>
<dbReference type="PANTHER" id="PTHR10492">
    <property type="match status" value="1"/>
</dbReference>
<keyword evidence="1" id="KW-0233">DNA recombination</keyword>
<evidence type="ECO:0000259" key="2">
    <source>
        <dbReference type="Pfam" id="PF05970"/>
    </source>
</evidence>
<dbReference type="OrthoDB" id="6155655at2759"/>
<keyword evidence="1" id="KW-0347">Helicase</keyword>
<reference evidence="3" key="1">
    <citation type="submission" date="2015-07" db="EMBL/GenBank/DDBJ databases">
        <title>MeaNS - Measles Nucleotide Surveillance Program.</title>
        <authorList>
            <person name="Tran T."/>
            <person name="Druce J."/>
        </authorList>
    </citation>
    <scope>NUCLEOTIDE SEQUENCE</scope>
    <source>
        <strain evidence="3">UCB-OBI-ISO-001</strain>
        <tissue evidence="3">Gonad</tissue>
    </source>
</reference>
<dbReference type="GO" id="GO:0016887">
    <property type="term" value="F:ATP hydrolysis activity"/>
    <property type="evidence" value="ECO:0007669"/>
    <property type="project" value="RHEA"/>
</dbReference>
<dbReference type="GO" id="GO:0005524">
    <property type="term" value="F:ATP binding"/>
    <property type="evidence" value="ECO:0007669"/>
    <property type="project" value="UniProtKB-KW"/>
</dbReference>
<dbReference type="Pfam" id="PF05970">
    <property type="entry name" value="PIF1"/>
    <property type="match status" value="1"/>
</dbReference>